<reference evidence="1" key="1">
    <citation type="submission" date="2023-05" db="EMBL/GenBank/DDBJ databases">
        <title>Nepenthes gracilis genome sequencing.</title>
        <authorList>
            <person name="Fukushima K."/>
        </authorList>
    </citation>
    <scope>NUCLEOTIDE SEQUENCE</scope>
    <source>
        <strain evidence="1">SING2019-196</strain>
    </source>
</reference>
<proteinExistence type="predicted"/>
<keyword evidence="2" id="KW-1185">Reference proteome</keyword>
<dbReference type="AlphaFoldDB" id="A0AAD3S5U4"/>
<gene>
    <name evidence="1" type="ORF">Nepgr_006830</name>
</gene>
<evidence type="ECO:0000313" key="2">
    <source>
        <dbReference type="Proteomes" id="UP001279734"/>
    </source>
</evidence>
<accession>A0AAD3S5U4</accession>
<evidence type="ECO:0000313" key="1">
    <source>
        <dbReference type="EMBL" id="GMH04990.1"/>
    </source>
</evidence>
<protein>
    <submittedName>
        <fullName evidence="1">Uncharacterized protein</fullName>
    </submittedName>
</protein>
<sequence>MPKSPLPMLSGEVAVTDEEQVALGGSGYRDSHLAPLSYELVFGVPTSTFHFKDARMLQNSCRGQTLAQAEFPLCGMASLGTADSDLSVAKDLDFHTSLPIRSADSPFMGSDPVPCATQMQSLSPGIISDIPSPQAPNADVCCSTHGNDGKPDRAIIDSNHGLCRARFSFSSVAGTTGVAAPTSYPGNARKIQSQIKLLNSILKKSKGPKSSVSPSSTNHD</sequence>
<comment type="caution">
    <text evidence="1">The sequence shown here is derived from an EMBL/GenBank/DDBJ whole genome shotgun (WGS) entry which is preliminary data.</text>
</comment>
<organism evidence="1 2">
    <name type="scientific">Nepenthes gracilis</name>
    <name type="common">Slender pitcher plant</name>
    <dbReference type="NCBI Taxonomy" id="150966"/>
    <lineage>
        <taxon>Eukaryota</taxon>
        <taxon>Viridiplantae</taxon>
        <taxon>Streptophyta</taxon>
        <taxon>Embryophyta</taxon>
        <taxon>Tracheophyta</taxon>
        <taxon>Spermatophyta</taxon>
        <taxon>Magnoliopsida</taxon>
        <taxon>eudicotyledons</taxon>
        <taxon>Gunneridae</taxon>
        <taxon>Pentapetalae</taxon>
        <taxon>Caryophyllales</taxon>
        <taxon>Nepenthaceae</taxon>
        <taxon>Nepenthes</taxon>
    </lineage>
</organism>
<name>A0AAD3S5U4_NEPGR</name>
<dbReference type="EMBL" id="BSYO01000005">
    <property type="protein sequence ID" value="GMH04990.1"/>
    <property type="molecule type" value="Genomic_DNA"/>
</dbReference>
<dbReference type="Proteomes" id="UP001279734">
    <property type="component" value="Unassembled WGS sequence"/>
</dbReference>